<evidence type="ECO:0000256" key="2">
    <source>
        <dbReference type="ARBA" id="ARBA00022475"/>
    </source>
</evidence>
<name>A0A518G072_9BACT</name>
<dbReference type="EMBL" id="CP036298">
    <property type="protein sequence ID" value="QDV22012.1"/>
    <property type="molecule type" value="Genomic_DNA"/>
</dbReference>
<dbReference type="RefSeq" id="WP_145072873.1">
    <property type="nucleotide sequence ID" value="NZ_CP036298.1"/>
</dbReference>
<keyword evidence="8 11" id="KW-1133">Transmembrane helix</keyword>
<reference evidence="13 14" key="1">
    <citation type="submission" date="2019-02" db="EMBL/GenBank/DDBJ databases">
        <title>Deep-cultivation of Planctomycetes and their phenomic and genomic characterization uncovers novel biology.</title>
        <authorList>
            <person name="Wiegand S."/>
            <person name="Jogler M."/>
            <person name="Boedeker C."/>
            <person name="Pinto D."/>
            <person name="Vollmers J."/>
            <person name="Rivas-Marin E."/>
            <person name="Kohn T."/>
            <person name="Peeters S.H."/>
            <person name="Heuer A."/>
            <person name="Rast P."/>
            <person name="Oberbeckmann S."/>
            <person name="Bunk B."/>
            <person name="Jeske O."/>
            <person name="Meyerdierks A."/>
            <person name="Storesund J.E."/>
            <person name="Kallscheuer N."/>
            <person name="Luecker S."/>
            <person name="Lage O.M."/>
            <person name="Pohl T."/>
            <person name="Merkel B.J."/>
            <person name="Hornburger P."/>
            <person name="Mueller R.-W."/>
            <person name="Bruemmer F."/>
            <person name="Labrenz M."/>
            <person name="Spormann A.M."/>
            <person name="Op den Camp H."/>
            <person name="Overmann J."/>
            <person name="Amann R."/>
            <person name="Jetten M.S.M."/>
            <person name="Mascher T."/>
            <person name="Medema M.H."/>
            <person name="Devos D.P."/>
            <person name="Kaster A.-K."/>
            <person name="Ovreas L."/>
            <person name="Rohde M."/>
            <person name="Galperin M.Y."/>
            <person name="Jogler C."/>
        </authorList>
    </citation>
    <scope>NUCLEOTIDE SEQUENCE [LARGE SCALE GENOMIC DNA]</scope>
    <source>
        <strain evidence="13 14">Q31a</strain>
    </source>
</reference>
<evidence type="ECO:0000256" key="6">
    <source>
        <dbReference type="ARBA" id="ARBA00022801"/>
    </source>
</evidence>
<comment type="cofactor">
    <cofactor evidence="1">
        <name>Zn(2+)</name>
        <dbReference type="ChEBI" id="CHEBI:29105"/>
    </cofactor>
</comment>
<feature type="domain" description="Peptidase M48" evidence="12">
    <location>
        <begin position="111"/>
        <end position="341"/>
    </location>
</feature>
<dbReference type="GO" id="GO:0006508">
    <property type="term" value="P:proteolysis"/>
    <property type="evidence" value="ECO:0007669"/>
    <property type="project" value="UniProtKB-KW"/>
</dbReference>
<evidence type="ECO:0000256" key="4">
    <source>
        <dbReference type="ARBA" id="ARBA00022692"/>
    </source>
</evidence>
<dbReference type="GO" id="GO:0046872">
    <property type="term" value="F:metal ion binding"/>
    <property type="evidence" value="ECO:0007669"/>
    <property type="project" value="UniProtKB-KW"/>
</dbReference>
<evidence type="ECO:0000259" key="12">
    <source>
        <dbReference type="Pfam" id="PF01435"/>
    </source>
</evidence>
<keyword evidence="2" id="KW-1003">Cell membrane</keyword>
<feature type="transmembrane region" description="Helical" evidence="11">
    <location>
        <begin position="62"/>
        <end position="83"/>
    </location>
</feature>
<keyword evidence="9" id="KW-0482">Metalloprotease</keyword>
<evidence type="ECO:0000256" key="10">
    <source>
        <dbReference type="ARBA" id="ARBA00023136"/>
    </source>
</evidence>
<feature type="transmembrane region" description="Helical" evidence="11">
    <location>
        <begin position="191"/>
        <end position="213"/>
    </location>
</feature>
<keyword evidence="10 11" id="KW-0472">Membrane</keyword>
<keyword evidence="4 11" id="KW-0812">Transmembrane</keyword>
<gene>
    <name evidence="13" type="ORF">Q31a_02910</name>
</gene>
<evidence type="ECO:0000256" key="3">
    <source>
        <dbReference type="ARBA" id="ARBA00022670"/>
    </source>
</evidence>
<dbReference type="AlphaFoldDB" id="A0A518G072"/>
<dbReference type="Gene3D" id="3.30.2010.10">
    <property type="entry name" value="Metalloproteases ('zincins'), catalytic domain"/>
    <property type="match status" value="1"/>
</dbReference>
<accession>A0A518G072</accession>
<evidence type="ECO:0000313" key="14">
    <source>
        <dbReference type="Proteomes" id="UP000318017"/>
    </source>
</evidence>
<dbReference type="GO" id="GO:0004222">
    <property type="term" value="F:metalloendopeptidase activity"/>
    <property type="evidence" value="ECO:0007669"/>
    <property type="project" value="InterPro"/>
</dbReference>
<keyword evidence="6" id="KW-0378">Hydrolase</keyword>
<keyword evidence="5" id="KW-0479">Metal-binding</keyword>
<evidence type="ECO:0000256" key="7">
    <source>
        <dbReference type="ARBA" id="ARBA00022833"/>
    </source>
</evidence>
<sequence length="660" mass="71355">MSTDFFQRQSDARKSTWWLVTMFALAVIAIVTTVVVISVIVIRTQARGAIQPFASQPEQYSVPIIAGLVTLMIIVGGSLYKILDLQNGGGTRVAESLGGRKLHADTKDPVERRVLNVVEEMALASGVPVPPVYMMQEEGINAFAAGYSPSDAVLGITRGCAEQLTRDELQGVVAHEFSHILNGDMRMSIRLIGVLHGILLIGLAGQIVMRMFFYSGAGRSRRSSSNSNNGNGGQVIIVIMAIGVALLVLGFIGTFFGNLIKAAVSRQREYLADASAVQFTRNPAGIANALKRIGGFKEGSAIKSPHAAEASHMYFAQGVWEGITGLWATHPPLAKRIRAIEPNWNGAFPAPVNPASNFAPGNVAGAAGFAGSTGASQSSYHRKLAEVPVALVDHAIEHVGDPTTAHRDYAADLIQALPETLLEAAHETYSARAVVYALMLDKKSSIRKAQLSVLAQHASPDVVKLVEKLQPQVDQVDDRARLPLMNIVLPSLRAMSAKQFAEFRFCFVELAQADEQIDLFEWMLAQVLMRHLRPQFEPVRAPRTQYYNLQQLAPECSSLLSIVAEAGNNATVAATAFRNGAQLLPELKLTQQSRSPSALAELQIIMKKLTLVSAKHRGRLVDACAAAICADQHVTWQEAELLRGISDLLDCPMPPLLIEG</sequence>
<organism evidence="13 14">
    <name type="scientific">Aureliella helgolandensis</name>
    <dbReference type="NCBI Taxonomy" id="2527968"/>
    <lineage>
        <taxon>Bacteria</taxon>
        <taxon>Pseudomonadati</taxon>
        <taxon>Planctomycetota</taxon>
        <taxon>Planctomycetia</taxon>
        <taxon>Pirellulales</taxon>
        <taxon>Pirellulaceae</taxon>
        <taxon>Aureliella</taxon>
    </lineage>
</organism>
<dbReference type="InterPro" id="IPR001915">
    <property type="entry name" value="Peptidase_M48"/>
</dbReference>
<dbReference type="OrthoDB" id="15218at2"/>
<dbReference type="PANTHER" id="PTHR43221:SF2">
    <property type="entry name" value="PROTEASE HTPX HOMOLOG"/>
    <property type="match status" value="1"/>
</dbReference>
<evidence type="ECO:0000256" key="5">
    <source>
        <dbReference type="ARBA" id="ARBA00022723"/>
    </source>
</evidence>
<dbReference type="Pfam" id="PF01435">
    <property type="entry name" value="Peptidase_M48"/>
    <property type="match status" value="1"/>
</dbReference>
<evidence type="ECO:0000256" key="9">
    <source>
        <dbReference type="ARBA" id="ARBA00023049"/>
    </source>
</evidence>
<keyword evidence="7" id="KW-0862">Zinc</keyword>
<proteinExistence type="predicted"/>
<dbReference type="Proteomes" id="UP000318017">
    <property type="component" value="Chromosome"/>
</dbReference>
<evidence type="ECO:0000313" key="13">
    <source>
        <dbReference type="EMBL" id="QDV22012.1"/>
    </source>
</evidence>
<protein>
    <recommendedName>
        <fullName evidence="12">Peptidase M48 domain-containing protein</fullName>
    </recommendedName>
</protein>
<feature type="transmembrane region" description="Helical" evidence="11">
    <location>
        <begin position="233"/>
        <end position="260"/>
    </location>
</feature>
<keyword evidence="3" id="KW-0645">Protease</keyword>
<dbReference type="KEGG" id="ahel:Q31a_02910"/>
<evidence type="ECO:0000256" key="11">
    <source>
        <dbReference type="SAM" id="Phobius"/>
    </source>
</evidence>
<keyword evidence="14" id="KW-1185">Reference proteome</keyword>
<dbReference type="PANTHER" id="PTHR43221">
    <property type="entry name" value="PROTEASE HTPX"/>
    <property type="match status" value="1"/>
</dbReference>
<evidence type="ECO:0000256" key="8">
    <source>
        <dbReference type="ARBA" id="ARBA00022989"/>
    </source>
</evidence>
<evidence type="ECO:0000256" key="1">
    <source>
        <dbReference type="ARBA" id="ARBA00001947"/>
    </source>
</evidence>
<dbReference type="CDD" id="cd07340">
    <property type="entry name" value="M48B_Htpx_like"/>
    <property type="match status" value="1"/>
</dbReference>
<feature type="transmembrane region" description="Helical" evidence="11">
    <location>
        <begin position="17"/>
        <end position="42"/>
    </location>
</feature>
<dbReference type="InterPro" id="IPR050083">
    <property type="entry name" value="HtpX_protease"/>
</dbReference>